<evidence type="ECO:0000256" key="1">
    <source>
        <dbReference type="ARBA" id="ARBA00010718"/>
    </source>
</evidence>
<comment type="similarity">
    <text evidence="1">Belongs to the alpha-carbonic anhydrase family.</text>
</comment>
<comment type="caution">
    <text evidence="3">The sequence shown here is derived from an EMBL/GenBank/DDBJ whole genome shotgun (WGS) entry which is preliminary data.</text>
</comment>
<dbReference type="InterPro" id="IPR001148">
    <property type="entry name" value="CA_dom"/>
</dbReference>
<dbReference type="InterPro" id="IPR036398">
    <property type="entry name" value="CA_dom_sf"/>
</dbReference>
<organism evidence="3 4">
    <name type="scientific">Henosepilachna vigintioctopunctata</name>
    <dbReference type="NCBI Taxonomy" id="420089"/>
    <lineage>
        <taxon>Eukaryota</taxon>
        <taxon>Metazoa</taxon>
        <taxon>Ecdysozoa</taxon>
        <taxon>Arthropoda</taxon>
        <taxon>Hexapoda</taxon>
        <taxon>Insecta</taxon>
        <taxon>Pterygota</taxon>
        <taxon>Neoptera</taxon>
        <taxon>Endopterygota</taxon>
        <taxon>Coleoptera</taxon>
        <taxon>Polyphaga</taxon>
        <taxon>Cucujiformia</taxon>
        <taxon>Coccinelloidea</taxon>
        <taxon>Coccinellidae</taxon>
        <taxon>Epilachninae</taxon>
        <taxon>Epilachnini</taxon>
        <taxon>Henosepilachna</taxon>
    </lineage>
</organism>
<dbReference type="Proteomes" id="UP001431783">
    <property type="component" value="Unassembled WGS sequence"/>
</dbReference>
<dbReference type="GO" id="GO:0008270">
    <property type="term" value="F:zinc ion binding"/>
    <property type="evidence" value="ECO:0007669"/>
    <property type="project" value="InterPro"/>
</dbReference>
<dbReference type="Pfam" id="PF00194">
    <property type="entry name" value="Carb_anhydrase"/>
    <property type="match status" value="1"/>
</dbReference>
<evidence type="ECO:0000313" key="4">
    <source>
        <dbReference type="Proteomes" id="UP001431783"/>
    </source>
</evidence>
<proteinExistence type="inferred from homology"/>
<evidence type="ECO:0000259" key="2">
    <source>
        <dbReference type="PROSITE" id="PS51144"/>
    </source>
</evidence>
<gene>
    <name evidence="3" type="ORF">WA026_016179</name>
</gene>
<dbReference type="PANTHER" id="PTHR18952">
    <property type="entry name" value="CARBONIC ANHYDRASE"/>
    <property type="match status" value="1"/>
</dbReference>
<accession>A0AAW1TL39</accession>
<sequence length="110" mass="12723">MSDKDNEVFQPIIKEIKNLKPVKKEVYIKLNPFNFLPKCMNSFYRYFGSLTTPNCNDVVVWTVFSEILQVSEAQVDKFRSISDPEGGKLTENFRKLQPLNGRTVFKIGVD</sequence>
<dbReference type="SUPFAM" id="SSF51069">
    <property type="entry name" value="Carbonic anhydrase"/>
    <property type="match status" value="1"/>
</dbReference>
<dbReference type="GO" id="GO:0004089">
    <property type="term" value="F:carbonate dehydratase activity"/>
    <property type="evidence" value="ECO:0007669"/>
    <property type="project" value="InterPro"/>
</dbReference>
<feature type="domain" description="Alpha-carbonic anhydrase" evidence="2">
    <location>
        <begin position="1"/>
        <end position="108"/>
    </location>
</feature>
<dbReference type="Gene3D" id="3.10.200.10">
    <property type="entry name" value="Alpha carbonic anhydrase"/>
    <property type="match status" value="1"/>
</dbReference>
<dbReference type="EMBL" id="JARQZJ010000009">
    <property type="protein sequence ID" value="KAK9872127.1"/>
    <property type="molecule type" value="Genomic_DNA"/>
</dbReference>
<dbReference type="SMART" id="SM01057">
    <property type="entry name" value="Carb_anhydrase"/>
    <property type="match status" value="1"/>
</dbReference>
<evidence type="ECO:0000313" key="3">
    <source>
        <dbReference type="EMBL" id="KAK9872127.1"/>
    </source>
</evidence>
<reference evidence="3 4" key="1">
    <citation type="submission" date="2023-03" db="EMBL/GenBank/DDBJ databases">
        <title>Genome insight into feeding habits of ladybird beetles.</title>
        <authorList>
            <person name="Li H.-S."/>
            <person name="Huang Y.-H."/>
            <person name="Pang H."/>
        </authorList>
    </citation>
    <scope>NUCLEOTIDE SEQUENCE [LARGE SCALE GENOMIC DNA]</scope>
    <source>
        <strain evidence="3">SYSU_2023b</strain>
        <tissue evidence="3">Whole body</tissue>
    </source>
</reference>
<dbReference type="CDD" id="cd00326">
    <property type="entry name" value="alpha_CA"/>
    <property type="match status" value="1"/>
</dbReference>
<name>A0AAW1TL39_9CUCU</name>
<dbReference type="PROSITE" id="PS51144">
    <property type="entry name" value="ALPHA_CA_2"/>
    <property type="match status" value="1"/>
</dbReference>
<keyword evidence="4" id="KW-1185">Reference proteome</keyword>
<dbReference type="GO" id="GO:0005737">
    <property type="term" value="C:cytoplasm"/>
    <property type="evidence" value="ECO:0007669"/>
    <property type="project" value="TreeGrafter"/>
</dbReference>
<dbReference type="AlphaFoldDB" id="A0AAW1TL39"/>
<dbReference type="InterPro" id="IPR023561">
    <property type="entry name" value="Carbonic_anhydrase_a-class"/>
</dbReference>
<dbReference type="PANTHER" id="PTHR18952:SF270">
    <property type="entry name" value="CARBONIC ANHYDRASE"/>
    <property type="match status" value="1"/>
</dbReference>
<protein>
    <recommendedName>
        <fullName evidence="2">Alpha-carbonic anhydrase domain-containing protein</fullName>
    </recommendedName>
</protein>